<dbReference type="STRING" id="239498.AXK60_15345"/>
<evidence type="ECO:0000313" key="2">
    <source>
        <dbReference type="EMBL" id="KXP03226.1"/>
    </source>
</evidence>
<proteinExistence type="predicted"/>
<dbReference type="AlphaFoldDB" id="A0A137ZYF4"/>
<comment type="caution">
    <text evidence="2">The sequence shown here is derived from an EMBL/GenBank/DDBJ whole genome shotgun (WGS) entry which is preliminary data.</text>
</comment>
<evidence type="ECO:0000259" key="1">
    <source>
        <dbReference type="PROSITE" id="PS51819"/>
    </source>
</evidence>
<reference evidence="3" key="1">
    <citation type="submission" date="2016-02" db="EMBL/GenBank/DDBJ databases">
        <authorList>
            <person name="Wen L."/>
            <person name="He K."/>
            <person name="Yang H."/>
        </authorList>
    </citation>
    <scope>NUCLEOTIDE SEQUENCE [LARGE SCALE GENOMIC DNA]</scope>
    <source>
        <strain evidence="3">JCM 15929</strain>
    </source>
</reference>
<dbReference type="PROSITE" id="PS51819">
    <property type="entry name" value="VOC"/>
    <property type="match status" value="1"/>
</dbReference>
<organism evidence="2 3">
    <name type="scientific">Tsukamurella pseudospumae</name>
    <dbReference type="NCBI Taxonomy" id="239498"/>
    <lineage>
        <taxon>Bacteria</taxon>
        <taxon>Bacillati</taxon>
        <taxon>Actinomycetota</taxon>
        <taxon>Actinomycetes</taxon>
        <taxon>Mycobacteriales</taxon>
        <taxon>Tsukamurellaceae</taxon>
        <taxon>Tsukamurella</taxon>
    </lineage>
</organism>
<sequence>MQLAATRIFTDDVDALVTFYERVTGLDVARVHPLFAELRTPSGTLAIASTRTVPALGEGVAAARQNRSVALDFHVEDVDALYGTLTDLADAVVLPPTVMPWGNKSLLLRDPDGNLVNLFTPPAAGRTAPEDTGA</sequence>
<dbReference type="EMBL" id="LSRF01000058">
    <property type="protein sequence ID" value="KXP03226.1"/>
    <property type="molecule type" value="Genomic_DNA"/>
</dbReference>
<dbReference type="SUPFAM" id="SSF54593">
    <property type="entry name" value="Glyoxalase/Bleomycin resistance protein/Dihydroxybiphenyl dioxygenase"/>
    <property type="match status" value="1"/>
</dbReference>
<name>A0A137ZYF4_9ACTN</name>
<dbReference type="InterPro" id="IPR037523">
    <property type="entry name" value="VOC_core"/>
</dbReference>
<dbReference type="InterPro" id="IPR029068">
    <property type="entry name" value="Glyas_Bleomycin-R_OHBP_Dase"/>
</dbReference>
<dbReference type="InterPro" id="IPR004360">
    <property type="entry name" value="Glyas_Fos-R_dOase_dom"/>
</dbReference>
<protein>
    <submittedName>
        <fullName evidence="2">Glyoxalase</fullName>
    </submittedName>
</protein>
<evidence type="ECO:0000313" key="3">
    <source>
        <dbReference type="Proteomes" id="UP000070258"/>
    </source>
</evidence>
<accession>A0A137ZYF4</accession>
<feature type="domain" description="VOC" evidence="1">
    <location>
        <begin position="2"/>
        <end position="121"/>
    </location>
</feature>
<dbReference type="Proteomes" id="UP000070258">
    <property type="component" value="Unassembled WGS sequence"/>
</dbReference>
<dbReference type="Pfam" id="PF00903">
    <property type="entry name" value="Glyoxalase"/>
    <property type="match status" value="1"/>
</dbReference>
<dbReference type="RefSeq" id="WP_068573799.1">
    <property type="nucleotide sequence ID" value="NZ_LSRF01000058.1"/>
</dbReference>
<dbReference type="Gene3D" id="3.10.180.10">
    <property type="entry name" value="2,3-Dihydroxybiphenyl 1,2-Dioxygenase, domain 1"/>
    <property type="match status" value="1"/>
</dbReference>
<dbReference type="OrthoDB" id="9798201at2"/>
<gene>
    <name evidence="2" type="ORF">AXK60_15345</name>
</gene>